<evidence type="ECO:0000256" key="5">
    <source>
        <dbReference type="ARBA" id="ARBA00022692"/>
    </source>
</evidence>
<gene>
    <name evidence="12" type="primary">nuoA</name>
    <name evidence="14" type="ORF">CLV98_101273</name>
</gene>
<evidence type="ECO:0000256" key="2">
    <source>
        <dbReference type="ARBA" id="ARBA00008472"/>
    </source>
</evidence>
<dbReference type="EMBL" id="QGDT01000001">
    <property type="protein sequence ID" value="PWJ60097.1"/>
    <property type="molecule type" value="Genomic_DNA"/>
</dbReference>
<keyword evidence="4 12" id="KW-1003">Cell membrane</keyword>
<feature type="transmembrane region" description="Helical" evidence="12">
    <location>
        <begin position="95"/>
        <end position="114"/>
    </location>
</feature>
<evidence type="ECO:0000256" key="8">
    <source>
        <dbReference type="ARBA" id="ARBA00022989"/>
    </source>
</evidence>
<feature type="transmembrane region" description="Helical" evidence="12">
    <location>
        <begin position="66"/>
        <end position="89"/>
    </location>
</feature>
<dbReference type="OrthoDB" id="9791970at2"/>
<comment type="function">
    <text evidence="12">NDH-1 shuttles electrons from NADH, via FMN and iron-sulfur (Fe-S) centers, to quinones in the respiratory chain. The immediate electron acceptor for the enzyme in this species is believed to be a menaquinone. Couples the redox reaction to proton translocation (for every two electrons transferred, four hydrogen ions are translocated across the cytoplasmic membrane), and thus conserves the redox energy in a proton gradient.</text>
</comment>
<dbReference type="InterPro" id="IPR038430">
    <property type="entry name" value="NDAH_ubi_oxred_su3_sf"/>
</dbReference>
<dbReference type="GO" id="GO:0008137">
    <property type="term" value="F:NADH dehydrogenase (ubiquinone) activity"/>
    <property type="evidence" value="ECO:0007669"/>
    <property type="project" value="InterPro"/>
</dbReference>
<evidence type="ECO:0000256" key="6">
    <source>
        <dbReference type="ARBA" id="ARBA00022719"/>
    </source>
</evidence>
<dbReference type="Proteomes" id="UP000245880">
    <property type="component" value="Unassembled WGS sequence"/>
</dbReference>
<feature type="transmembrane region" description="Helical" evidence="12">
    <location>
        <begin position="12"/>
        <end position="35"/>
    </location>
</feature>
<keyword evidence="11 12" id="KW-0472">Membrane</keyword>
<organism evidence="14 15">
    <name type="scientific">Dyadobacter jejuensis</name>
    <dbReference type="NCBI Taxonomy" id="1082580"/>
    <lineage>
        <taxon>Bacteria</taxon>
        <taxon>Pseudomonadati</taxon>
        <taxon>Bacteroidota</taxon>
        <taxon>Cytophagia</taxon>
        <taxon>Cytophagales</taxon>
        <taxon>Spirosomataceae</taxon>
        <taxon>Dyadobacter</taxon>
    </lineage>
</organism>
<dbReference type="PANTHER" id="PTHR11058">
    <property type="entry name" value="NADH-UBIQUINONE OXIDOREDUCTASE CHAIN 3"/>
    <property type="match status" value="1"/>
</dbReference>
<reference evidence="14 15" key="1">
    <citation type="submission" date="2018-03" db="EMBL/GenBank/DDBJ databases">
        <title>Genomic Encyclopedia of Archaeal and Bacterial Type Strains, Phase II (KMG-II): from individual species to whole genera.</title>
        <authorList>
            <person name="Goeker M."/>
        </authorList>
    </citation>
    <scope>NUCLEOTIDE SEQUENCE [LARGE SCALE GENOMIC DNA]</scope>
    <source>
        <strain evidence="14 15">DSM 100346</strain>
    </source>
</reference>
<dbReference type="GO" id="GO:0030964">
    <property type="term" value="C:NADH dehydrogenase complex"/>
    <property type="evidence" value="ECO:0007669"/>
    <property type="project" value="TreeGrafter"/>
</dbReference>
<keyword evidence="3 12" id="KW-0813">Transport</keyword>
<comment type="subunit">
    <text evidence="12">NDH-1 is composed of 14 different subunits. Subunits NuoA, H, J, K, L, M, N constitute the membrane sector of the complex.</text>
</comment>
<accession>A0A316BC93</accession>
<comment type="similarity">
    <text evidence="2 12 13">Belongs to the complex I subunit 3 family.</text>
</comment>
<dbReference type="InterPro" id="IPR000440">
    <property type="entry name" value="NADH_UbQ/plastoQ_OxRdtase_su3"/>
</dbReference>
<evidence type="ECO:0000256" key="12">
    <source>
        <dbReference type="HAMAP-Rule" id="MF_01394"/>
    </source>
</evidence>
<dbReference type="EC" id="7.1.1.-" evidence="12"/>
<keyword evidence="9 12" id="KW-0520">NAD</keyword>
<dbReference type="InterPro" id="IPR023043">
    <property type="entry name" value="NAD(P)H_OxRDtase_bac/plastid"/>
</dbReference>
<proteinExistence type="inferred from homology"/>
<evidence type="ECO:0000256" key="7">
    <source>
        <dbReference type="ARBA" id="ARBA00022967"/>
    </source>
</evidence>
<dbReference type="AlphaFoldDB" id="A0A316BC93"/>
<evidence type="ECO:0000313" key="15">
    <source>
        <dbReference type="Proteomes" id="UP000245880"/>
    </source>
</evidence>
<evidence type="ECO:0000256" key="4">
    <source>
        <dbReference type="ARBA" id="ARBA00022475"/>
    </source>
</evidence>
<keyword evidence="15" id="KW-1185">Reference proteome</keyword>
<keyword evidence="7 12" id="KW-1278">Translocase</keyword>
<evidence type="ECO:0000256" key="9">
    <source>
        <dbReference type="ARBA" id="ARBA00023027"/>
    </source>
</evidence>
<dbReference type="GO" id="GO:0050136">
    <property type="term" value="F:NADH dehydrogenase (quinone) (non-electrogenic) activity"/>
    <property type="evidence" value="ECO:0007669"/>
    <property type="project" value="UniProtKB-UniRule"/>
</dbReference>
<evidence type="ECO:0000256" key="3">
    <source>
        <dbReference type="ARBA" id="ARBA00022448"/>
    </source>
</evidence>
<dbReference type="GO" id="GO:0005886">
    <property type="term" value="C:plasma membrane"/>
    <property type="evidence" value="ECO:0007669"/>
    <property type="project" value="UniProtKB-SubCell"/>
</dbReference>
<dbReference type="HAMAP" id="MF_01394">
    <property type="entry name" value="NDH1_NuoA"/>
    <property type="match status" value="1"/>
</dbReference>
<keyword evidence="8 12" id="KW-1133">Transmembrane helix</keyword>
<evidence type="ECO:0000313" key="14">
    <source>
        <dbReference type="EMBL" id="PWJ60097.1"/>
    </source>
</evidence>
<dbReference type="PANTHER" id="PTHR11058:SF21">
    <property type="entry name" value="NADH-QUINONE OXIDOREDUCTASE SUBUNIT A"/>
    <property type="match status" value="1"/>
</dbReference>
<dbReference type="Pfam" id="PF00507">
    <property type="entry name" value="Oxidored_q4"/>
    <property type="match status" value="1"/>
</dbReference>
<keyword evidence="6 12" id="KW-0874">Quinone</keyword>
<dbReference type="GO" id="GO:0048038">
    <property type="term" value="F:quinone binding"/>
    <property type="evidence" value="ECO:0007669"/>
    <property type="project" value="UniProtKB-KW"/>
</dbReference>
<evidence type="ECO:0000256" key="11">
    <source>
        <dbReference type="ARBA" id="ARBA00023136"/>
    </source>
</evidence>
<dbReference type="RefSeq" id="WP_109672170.1">
    <property type="nucleotide sequence ID" value="NZ_QGDT01000001.1"/>
</dbReference>
<keyword evidence="10" id="KW-0830">Ubiquinone</keyword>
<protein>
    <recommendedName>
        <fullName evidence="12">NADH-quinone oxidoreductase subunit A</fullName>
        <ecNumber evidence="12">7.1.1.-</ecNumber>
    </recommendedName>
    <alternativeName>
        <fullName evidence="12">NADH dehydrogenase I subunit A</fullName>
    </alternativeName>
    <alternativeName>
        <fullName evidence="12">NDH-1 subunit A</fullName>
    </alternativeName>
    <alternativeName>
        <fullName evidence="12">NUO1</fullName>
    </alternativeName>
</protein>
<dbReference type="Gene3D" id="1.20.58.1610">
    <property type="entry name" value="NADH:ubiquinone/plastoquinone oxidoreductase, chain 3"/>
    <property type="match status" value="1"/>
</dbReference>
<comment type="subcellular location">
    <subcellularLocation>
        <location evidence="12 13">Cell membrane</location>
        <topology evidence="12 13">Multi-pass membrane protein</topology>
    </subcellularLocation>
    <subcellularLocation>
        <location evidence="1">Membrane</location>
        <topology evidence="1">Multi-pass membrane protein</topology>
    </subcellularLocation>
</comment>
<comment type="catalytic activity">
    <reaction evidence="12 13">
        <text>a quinone + NADH + 5 H(+)(in) = a quinol + NAD(+) + 4 H(+)(out)</text>
        <dbReference type="Rhea" id="RHEA:57888"/>
        <dbReference type="ChEBI" id="CHEBI:15378"/>
        <dbReference type="ChEBI" id="CHEBI:24646"/>
        <dbReference type="ChEBI" id="CHEBI:57540"/>
        <dbReference type="ChEBI" id="CHEBI:57945"/>
        <dbReference type="ChEBI" id="CHEBI:132124"/>
    </reaction>
</comment>
<sequence>MPYTHTALTPDWSFWIYALLVGVLLTFILTLSYFLGQQNRSRAVGQPYESGILPTGTARLRFSAQFYLVAMLFVIFDLEVVFIVLWALAFKELGWAGYVGISVFIGLLFAVLLYEWRIGALDFGPNGKRILKAYKKRILNQPEL</sequence>
<name>A0A316BC93_9BACT</name>
<evidence type="ECO:0000256" key="1">
    <source>
        <dbReference type="ARBA" id="ARBA00004141"/>
    </source>
</evidence>
<evidence type="ECO:0000256" key="13">
    <source>
        <dbReference type="RuleBase" id="RU003639"/>
    </source>
</evidence>
<keyword evidence="5 12" id="KW-0812">Transmembrane</keyword>
<evidence type="ECO:0000256" key="10">
    <source>
        <dbReference type="ARBA" id="ARBA00023075"/>
    </source>
</evidence>
<comment type="caution">
    <text evidence="14">The sequence shown here is derived from an EMBL/GenBank/DDBJ whole genome shotgun (WGS) entry which is preliminary data.</text>
</comment>